<name>A0A4X1SRT9_PIG</name>
<evidence type="ECO:0000313" key="2">
    <source>
        <dbReference type="Ensembl" id="ENSSSCP00070005122.1"/>
    </source>
</evidence>
<feature type="domain" description="KRAB" evidence="1">
    <location>
        <begin position="6"/>
        <end position="94"/>
    </location>
</feature>
<dbReference type="InterPro" id="IPR036051">
    <property type="entry name" value="KRAB_dom_sf"/>
</dbReference>
<protein>
    <recommendedName>
        <fullName evidence="1">KRAB domain-containing protein</fullName>
    </recommendedName>
</protein>
<dbReference type="InterPro" id="IPR050169">
    <property type="entry name" value="Krueppel_C2H2_ZnF"/>
</dbReference>
<dbReference type="Proteomes" id="UP000314985">
    <property type="component" value="Chromosome 6"/>
</dbReference>
<reference evidence="2" key="2">
    <citation type="submission" date="2025-08" db="UniProtKB">
        <authorList>
            <consortium name="Ensembl"/>
        </authorList>
    </citation>
    <scope>IDENTIFICATION</scope>
</reference>
<dbReference type="InterPro" id="IPR001909">
    <property type="entry name" value="KRAB"/>
</dbReference>
<dbReference type="PROSITE" id="PS50805">
    <property type="entry name" value="KRAB"/>
    <property type="match status" value="1"/>
</dbReference>
<sequence>GARGSVTFEDVAVYFSQEEWKLLHEAQRLLYRDVMLETFALVASLGKALIPLPAPWKGLCLFPSFVRTAPHFSQLDKGHMSVTASLSYVLWVPGLGECVCSLLSQVAPVPALKFIQ</sequence>
<organism evidence="2 3">
    <name type="scientific">Sus scrofa</name>
    <name type="common">Pig</name>
    <dbReference type="NCBI Taxonomy" id="9823"/>
    <lineage>
        <taxon>Eukaryota</taxon>
        <taxon>Metazoa</taxon>
        <taxon>Chordata</taxon>
        <taxon>Craniata</taxon>
        <taxon>Vertebrata</taxon>
        <taxon>Euteleostomi</taxon>
        <taxon>Mammalia</taxon>
        <taxon>Eutheria</taxon>
        <taxon>Laurasiatheria</taxon>
        <taxon>Artiodactyla</taxon>
        <taxon>Suina</taxon>
        <taxon>Suidae</taxon>
        <taxon>Sus</taxon>
    </lineage>
</organism>
<reference evidence="2 3" key="1">
    <citation type="submission" date="2017-08" db="EMBL/GenBank/DDBJ databases">
        <title>USMARCv1.0.</title>
        <authorList>
            <person name="Hannum G.I."/>
            <person name="Koren S."/>
            <person name="Schroeder S.G."/>
            <person name="Chin S.C."/>
            <person name="Nonneman D.J."/>
            <person name="Becker S.A."/>
            <person name="Rosen B.D."/>
            <person name="Bickhart D.M."/>
            <person name="Putnam N.H."/>
            <person name="Green R.E."/>
            <person name="Tuggle C.K."/>
            <person name="Liu H."/>
            <person name="Rohrer G.A."/>
            <person name="Warr A."/>
            <person name="Hall R."/>
            <person name="Kim K."/>
            <person name="Hume D.A."/>
            <person name="Talbot R."/>
            <person name="Chow W."/>
            <person name="Howe K."/>
            <person name="Schwartz A.S."/>
            <person name="Watson M."/>
            <person name="Archibald A.L."/>
            <person name="Phillippy A.M."/>
            <person name="Smith T.P.L."/>
        </authorList>
    </citation>
    <scope>NUCLEOTIDE SEQUENCE [LARGE SCALE GENOMIC DNA]</scope>
</reference>
<evidence type="ECO:0000259" key="1">
    <source>
        <dbReference type="PROSITE" id="PS50805"/>
    </source>
</evidence>
<dbReference type="GO" id="GO:0006355">
    <property type="term" value="P:regulation of DNA-templated transcription"/>
    <property type="evidence" value="ECO:0007669"/>
    <property type="project" value="InterPro"/>
</dbReference>
<dbReference type="Gene3D" id="6.10.140.140">
    <property type="match status" value="1"/>
</dbReference>
<dbReference type="SMART" id="SM00349">
    <property type="entry name" value="KRAB"/>
    <property type="match status" value="1"/>
</dbReference>
<dbReference type="SUPFAM" id="SSF109640">
    <property type="entry name" value="KRAB domain (Kruppel-associated box)"/>
    <property type="match status" value="1"/>
</dbReference>
<evidence type="ECO:0000313" key="3">
    <source>
        <dbReference type="Proteomes" id="UP000314985"/>
    </source>
</evidence>
<dbReference type="PANTHER" id="PTHR23232:SF133">
    <property type="entry name" value="RIKEN CDNA 1700020N01 GENE"/>
    <property type="match status" value="1"/>
</dbReference>
<dbReference type="CDD" id="cd07765">
    <property type="entry name" value="KRAB_A-box"/>
    <property type="match status" value="1"/>
</dbReference>
<accession>A0A4X1SRT9</accession>
<dbReference type="Pfam" id="PF01352">
    <property type="entry name" value="KRAB"/>
    <property type="match status" value="1"/>
</dbReference>
<dbReference type="Ensembl" id="ENSSSCT00070006290.1">
    <property type="protein sequence ID" value="ENSSSCP00070005122.1"/>
    <property type="gene ID" value="ENSSSCG00070003333.1"/>
</dbReference>
<proteinExistence type="predicted"/>
<dbReference type="AlphaFoldDB" id="A0A4X1SRT9"/>
<dbReference type="PANTHER" id="PTHR23232">
    <property type="entry name" value="KRAB DOMAIN C2H2 ZINC FINGER"/>
    <property type="match status" value="1"/>
</dbReference>